<proteinExistence type="predicted"/>
<gene>
    <name evidence="2" type="ORF">QQX98_000303</name>
</gene>
<keyword evidence="3" id="KW-1185">Reference proteome</keyword>
<sequence>MTTNPSDLGIDLITTAEDIVASFDCTCKTFGHQTHDGVWIAMHPGWDTPEGRAKGAQRLVQRWAAVTRDNAGELNTMFLKATLPDAQRPSERVFVGVAIWVQASAVAGHGDAPAEDLRAAMDLEAVYPGDEAEQRYACQLDRSLHKRRIEVVKEKAAASPAAVMVLDLCVVDPAFQGKGIAKELVRWGLDKAERRGGLEAITEASEMGRRVYAKLGFRAEGEIEYHVDAEFADRDRPSNVFMRNQKQ</sequence>
<dbReference type="CDD" id="cd04301">
    <property type="entry name" value="NAT_SF"/>
    <property type="match status" value="1"/>
</dbReference>
<dbReference type="InterPro" id="IPR016181">
    <property type="entry name" value="Acyl_CoA_acyltransferase"/>
</dbReference>
<feature type="domain" description="N-acetyltransferase" evidence="1">
    <location>
        <begin position="107"/>
        <end position="237"/>
    </location>
</feature>
<dbReference type="PROSITE" id="PS51186">
    <property type="entry name" value="GNAT"/>
    <property type="match status" value="1"/>
</dbReference>
<dbReference type="InterPro" id="IPR052523">
    <property type="entry name" value="Trichothecene_AcTrans"/>
</dbReference>
<dbReference type="PANTHER" id="PTHR42791:SF14">
    <property type="entry name" value="N-ACETYLTRANSFERASE DOMAIN-CONTAINING PROTEIN"/>
    <property type="match status" value="1"/>
</dbReference>
<dbReference type="EMBL" id="JAZAVJ010000003">
    <property type="protein sequence ID" value="KAK7424725.1"/>
    <property type="molecule type" value="Genomic_DNA"/>
</dbReference>
<accession>A0ABR1HU33</accession>
<comment type="caution">
    <text evidence="2">The sequence shown here is derived from an EMBL/GenBank/DDBJ whole genome shotgun (WGS) entry which is preliminary data.</text>
</comment>
<protein>
    <recommendedName>
        <fullName evidence="1">N-acetyltransferase domain-containing protein</fullName>
    </recommendedName>
</protein>
<organism evidence="2 3">
    <name type="scientific">Neonectria punicea</name>
    <dbReference type="NCBI Taxonomy" id="979145"/>
    <lineage>
        <taxon>Eukaryota</taxon>
        <taxon>Fungi</taxon>
        <taxon>Dikarya</taxon>
        <taxon>Ascomycota</taxon>
        <taxon>Pezizomycotina</taxon>
        <taxon>Sordariomycetes</taxon>
        <taxon>Hypocreomycetidae</taxon>
        <taxon>Hypocreales</taxon>
        <taxon>Nectriaceae</taxon>
        <taxon>Neonectria</taxon>
    </lineage>
</organism>
<dbReference type="InterPro" id="IPR000182">
    <property type="entry name" value="GNAT_dom"/>
</dbReference>
<dbReference type="Gene3D" id="3.40.630.30">
    <property type="match status" value="1"/>
</dbReference>
<evidence type="ECO:0000313" key="3">
    <source>
        <dbReference type="Proteomes" id="UP001498476"/>
    </source>
</evidence>
<evidence type="ECO:0000313" key="2">
    <source>
        <dbReference type="EMBL" id="KAK7424725.1"/>
    </source>
</evidence>
<dbReference type="SUPFAM" id="SSF55729">
    <property type="entry name" value="Acyl-CoA N-acyltransferases (Nat)"/>
    <property type="match status" value="1"/>
</dbReference>
<dbReference type="Pfam" id="PF00583">
    <property type="entry name" value="Acetyltransf_1"/>
    <property type="match status" value="1"/>
</dbReference>
<reference evidence="2 3" key="1">
    <citation type="journal article" date="2025" name="Microbiol. Resour. Announc.">
        <title>Draft genome sequences for Neonectria magnoliae and Neonectria punicea, canker pathogens of Liriodendron tulipifera and Acer saccharum in West Virginia.</title>
        <authorList>
            <person name="Petronek H.M."/>
            <person name="Kasson M.T."/>
            <person name="Metheny A.M."/>
            <person name="Stauder C.M."/>
            <person name="Lovett B."/>
            <person name="Lynch S.C."/>
            <person name="Garnas J.R."/>
            <person name="Kasson L.R."/>
            <person name="Stajich J.E."/>
        </authorList>
    </citation>
    <scope>NUCLEOTIDE SEQUENCE [LARGE SCALE GENOMIC DNA]</scope>
    <source>
        <strain evidence="2 3">NRRL 64653</strain>
    </source>
</reference>
<dbReference type="Proteomes" id="UP001498476">
    <property type="component" value="Unassembled WGS sequence"/>
</dbReference>
<dbReference type="PANTHER" id="PTHR42791">
    <property type="entry name" value="GNAT FAMILY ACETYLTRANSFERASE"/>
    <property type="match status" value="1"/>
</dbReference>
<name>A0ABR1HU33_9HYPO</name>
<evidence type="ECO:0000259" key="1">
    <source>
        <dbReference type="PROSITE" id="PS51186"/>
    </source>
</evidence>